<proteinExistence type="predicted"/>
<dbReference type="Gene3D" id="3.10.50.30">
    <property type="entry name" value="Transcription elongation factor, GreA/GreB, C-terminal domain"/>
    <property type="match status" value="1"/>
</dbReference>
<dbReference type="AlphaFoldDB" id="A0A1T5EHK7"/>
<dbReference type="STRING" id="572036.SAMN05661099_3017"/>
<keyword evidence="2" id="KW-0808">Transferase</keyword>
<dbReference type="GO" id="GO:0070063">
    <property type="term" value="F:RNA polymerase binding"/>
    <property type="evidence" value="ECO:0007669"/>
    <property type="project" value="InterPro"/>
</dbReference>
<dbReference type="PANTHER" id="PTHR30437">
    <property type="entry name" value="TRANSCRIPTION ELONGATION FACTOR GREA"/>
    <property type="match status" value="1"/>
</dbReference>
<dbReference type="GO" id="GO:0032784">
    <property type="term" value="P:regulation of DNA-templated transcription elongation"/>
    <property type="evidence" value="ECO:0007669"/>
    <property type="project" value="InterPro"/>
</dbReference>
<dbReference type="GO" id="GO:0006354">
    <property type="term" value="P:DNA-templated transcription elongation"/>
    <property type="evidence" value="ECO:0007669"/>
    <property type="project" value="TreeGrafter"/>
</dbReference>
<dbReference type="GO" id="GO:0016301">
    <property type="term" value="F:kinase activity"/>
    <property type="evidence" value="ECO:0007669"/>
    <property type="project" value="UniProtKB-KW"/>
</dbReference>
<dbReference type="InterPro" id="IPR023459">
    <property type="entry name" value="Tscrpt_elong_fac_GreA/B_fam"/>
</dbReference>
<sequence length="129" mass="14534">MKNAQLILSKSDHELLNNHLKLSTNLSEFNKKKLGLELKTARVISPDDMPGDVVSANSYVQIQDVESGKTFDFHLVNPREADIKTNRLSVLAPIGVALLGYRPGVEVDWEMPNGLKVFRIVHVERREID</sequence>
<feature type="domain" description="Transcription elongation factor GreA/GreB C-terminal" evidence="1">
    <location>
        <begin position="50"/>
        <end position="124"/>
    </location>
</feature>
<dbReference type="InterPro" id="IPR036953">
    <property type="entry name" value="GreA/GreB_C_sf"/>
</dbReference>
<reference evidence="3" key="1">
    <citation type="submission" date="2017-02" db="EMBL/GenBank/DDBJ databases">
        <authorList>
            <person name="Varghese N."/>
            <person name="Submissions S."/>
        </authorList>
    </citation>
    <scope>NUCLEOTIDE SEQUENCE [LARGE SCALE GENOMIC DNA]</scope>
    <source>
        <strain evidence="3">DSM 22385</strain>
    </source>
</reference>
<dbReference type="PANTHER" id="PTHR30437:SF5">
    <property type="entry name" value="REGULATOR OF NUCLEOSIDE DIPHOSPHATE KINASE"/>
    <property type="match status" value="1"/>
</dbReference>
<dbReference type="RefSeq" id="WP_079703583.1">
    <property type="nucleotide sequence ID" value="NZ_FUYR01000003.1"/>
</dbReference>
<dbReference type="Pfam" id="PF01272">
    <property type="entry name" value="GreA_GreB"/>
    <property type="match status" value="1"/>
</dbReference>
<evidence type="ECO:0000313" key="2">
    <source>
        <dbReference type="EMBL" id="SKB83381.1"/>
    </source>
</evidence>
<dbReference type="OrthoDB" id="192847at2"/>
<evidence type="ECO:0000313" key="3">
    <source>
        <dbReference type="Proteomes" id="UP000189981"/>
    </source>
</evidence>
<gene>
    <name evidence="2" type="ORF">SAMN05661099_3017</name>
</gene>
<dbReference type="Proteomes" id="UP000189981">
    <property type="component" value="Unassembled WGS sequence"/>
</dbReference>
<dbReference type="SUPFAM" id="SSF54534">
    <property type="entry name" value="FKBP-like"/>
    <property type="match status" value="1"/>
</dbReference>
<keyword evidence="2" id="KW-0418">Kinase</keyword>
<accession>A0A1T5EHK7</accession>
<dbReference type="EMBL" id="FUYR01000003">
    <property type="protein sequence ID" value="SKB83381.1"/>
    <property type="molecule type" value="Genomic_DNA"/>
</dbReference>
<dbReference type="GO" id="GO:0003677">
    <property type="term" value="F:DNA binding"/>
    <property type="evidence" value="ECO:0007669"/>
    <property type="project" value="InterPro"/>
</dbReference>
<dbReference type="InterPro" id="IPR001437">
    <property type="entry name" value="Tscrpt_elong_fac_GreA/B_C"/>
</dbReference>
<keyword evidence="3" id="KW-1185">Reference proteome</keyword>
<protein>
    <submittedName>
        <fullName evidence="2">Regulator of nucleoside diphosphate kinase</fullName>
    </submittedName>
</protein>
<name>A0A1T5EHK7_9SPHI</name>
<organism evidence="2 3">
    <name type="scientific">Daejeonella lutea</name>
    <dbReference type="NCBI Taxonomy" id="572036"/>
    <lineage>
        <taxon>Bacteria</taxon>
        <taxon>Pseudomonadati</taxon>
        <taxon>Bacteroidota</taxon>
        <taxon>Sphingobacteriia</taxon>
        <taxon>Sphingobacteriales</taxon>
        <taxon>Sphingobacteriaceae</taxon>
        <taxon>Daejeonella</taxon>
    </lineage>
</organism>
<evidence type="ECO:0000259" key="1">
    <source>
        <dbReference type="Pfam" id="PF01272"/>
    </source>
</evidence>